<dbReference type="CDD" id="cd05379">
    <property type="entry name" value="CAP_bacterial"/>
    <property type="match status" value="1"/>
</dbReference>
<dbReference type="SUPFAM" id="SSF55797">
    <property type="entry name" value="PR-1-like"/>
    <property type="match status" value="1"/>
</dbReference>
<reference evidence="2 3" key="1">
    <citation type="journal article" date="2015" name="Genome Biol. Evol.">
        <title>Phylogenomic analyses indicate that early fungi evolved digesting cell walls of algal ancestors of land plants.</title>
        <authorList>
            <person name="Chang Y."/>
            <person name="Wang S."/>
            <person name="Sekimoto S."/>
            <person name="Aerts A.L."/>
            <person name="Choi C."/>
            <person name="Clum A."/>
            <person name="LaButti K.M."/>
            <person name="Lindquist E.A."/>
            <person name="Yee Ngan C."/>
            <person name="Ohm R.A."/>
            <person name="Salamov A.A."/>
            <person name="Grigoriev I.V."/>
            <person name="Spatafora J.W."/>
            <person name="Berbee M.L."/>
        </authorList>
    </citation>
    <scope>NUCLEOTIDE SEQUENCE [LARGE SCALE GENOMIC DNA]</scope>
    <source>
        <strain evidence="2 3">NRRL 28638</strain>
    </source>
</reference>
<dbReference type="InterPro" id="IPR014044">
    <property type="entry name" value="CAP_dom"/>
</dbReference>
<dbReference type="Gene3D" id="3.40.33.10">
    <property type="entry name" value="CAP"/>
    <property type="match status" value="1"/>
</dbReference>
<dbReference type="AlphaFoldDB" id="A0A137P1S5"/>
<feature type="domain" description="SCP" evidence="1">
    <location>
        <begin position="20"/>
        <end position="128"/>
    </location>
</feature>
<dbReference type="PANTHER" id="PTHR31157">
    <property type="entry name" value="SCP DOMAIN-CONTAINING PROTEIN"/>
    <property type="match status" value="1"/>
</dbReference>
<keyword evidence="3" id="KW-1185">Reference proteome</keyword>
<dbReference type="PANTHER" id="PTHR31157:SF1">
    <property type="entry name" value="SCP DOMAIN-CONTAINING PROTEIN"/>
    <property type="match status" value="1"/>
</dbReference>
<dbReference type="Pfam" id="PF00188">
    <property type="entry name" value="CAP"/>
    <property type="match status" value="1"/>
</dbReference>
<evidence type="ECO:0000313" key="3">
    <source>
        <dbReference type="Proteomes" id="UP000070444"/>
    </source>
</evidence>
<evidence type="ECO:0000313" key="2">
    <source>
        <dbReference type="EMBL" id="KXN69016.1"/>
    </source>
</evidence>
<feature type="non-terminal residue" evidence="2">
    <location>
        <position position="1"/>
    </location>
</feature>
<proteinExistence type="predicted"/>
<dbReference type="EMBL" id="KQ964551">
    <property type="protein sequence ID" value="KXN69016.1"/>
    <property type="molecule type" value="Genomic_DNA"/>
</dbReference>
<sequence>TSSPPQPSGSSSQFDANGFLQLINEFRSQNGAGPVKLVNALNEAAVQHNNYMISINTLTHDRAPGQDIATMIKQYGGTPGGALGECVAEGALTTQDVFNSWKNDGPHAAIMKNPDYTQMGVALNGSYSTAEFSS</sequence>
<name>A0A137P1S5_CONC2</name>
<organism evidence="2 3">
    <name type="scientific">Conidiobolus coronatus (strain ATCC 28846 / CBS 209.66 / NRRL 28638)</name>
    <name type="common">Delacroixia coronata</name>
    <dbReference type="NCBI Taxonomy" id="796925"/>
    <lineage>
        <taxon>Eukaryota</taxon>
        <taxon>Fungi</taxon>
        <taxon>Fungi incertae sedis</taxon>
        <taxon>Zoopagomycota</taxon>
        <taxon>Entomophthoromycotina</taxon>
        <taxon>Entomophthoromycetes</taxon>
        <taxon>Entomophthorales</taxon>
        <taxon>Ancylistaceae</taxon>
        <taxon>Conidiobolus</taxon>
    </lineage>
</organism>
<accession>A0A137P1S5</accession>
<evidence type="ECO:0000259" key="1">
    <source>
        <dbReference type="Pfam" id="PF00188"/>
    </source>
</evidence>
<protein>
    <recommendedName>
        <fullName evidence="1">SCP domain-containing protein</fullName>
    </recommendedName>
</protein>
<dbReference type="Proteomes" id="UP000070444">
    <property type="component" value="Unassembled WGS sequence"/>
</dbReference>
<gene>
    <name evidence="2" type="ORF">CONCODRAFT_8598</name>
</gene>
<dbReference type="OrthoDB" id="568194at2759"/>
<dbReference type="STRING" id="796925.A0A137P1S5"/>
<dbReference type="InterPro" id="IPR035940">
    <property type="entry name" value="CAP_sf"/>
</dbReference>